<dbReference type="KEGG" id="mlr:MELLADRAFT_72808"/>
<keyword evidence="4" id="KW-1185">Reference proteome</keyword>
<reference evidence="4" key="1">
    <citation type="journal article" date="2011" name="Proc. Natl. Acad. Sci. U.S.A.">
        <title>Obligate biotrophy features unraveled by the genomic analysis of rust fungi.</title>
        <authorList>
            <person name="Duplessis S."/>
            <person name="Cuomo C.A."/>
            <person name="Lin Y.-C."/>
            <person name="Aerts A."/>
            <person name="Tisserant E."/>
            <person name="Veneault-Fourrey C."/>
            <person name="Joly D.L."/>
            <person name="Hacquard S."/>
            <person name="Amselem J."/>
            <person name="Cantarel B.L."/>
            <person name="Chiu R."/>
            <person name="Coutinho P.M."/>
            <person name="Feau N."/>
            <person name="Field M."/>
            <person name="Frey P."/>
            <person name="Gelhaye E."/>
            <person name="Goldberg J."/>
            <person name="Grabherr M.G."/>
            <person name="Kodira C.D."/>
            <person name="Kohler A."/>
            <person name="Kuees U."/>
            <person name="Lindquist E.A."/>
            <person name="Lucas S.M."/>
            <person name="Mago R."/>
            <person name="Mauceli E."/>
            <person name="Morin E."/>
            <person name="Murat C."/>
            <person name="Pangilinan J.L."/>
            <person name="Park R."/>
            <person name="Pearson M."/>
            <person name="Quesneville H."/>
            <person name="Rouhier N."/>
            <person name="Sakthikumar S."/>
            <person name="Salamov A.A."/>
            <person name="Schmutz J."/>
            <person name="Selles B."/>
            <person name="Shapiro H."/>
            <person name="Tanguay P."/>
            <person name="Tuskan G.A."/>
            <person name="Henrissat B."/>
            <person name="Van de Peer Y."/>
            <person name="Rouze P."/>
            <person name="Ellis J.G."/>
            <person name="Dodds P.N."/>
            <person name="Schein J.E."/>
            <person name="Zhong S."/>
            <person name="Hamelin R.C."/>
            <person name="Grigoriev I.V."/>
            <person name="Szabo L.J."/>
            <person name="Martin F."/>
        </authorList>
    </citation>
    <scope>NUCLEOTIDE SEQUENCE [LARGE SCALE GENOMIC DNA]</scope>
    <source>
        <strain evidence="4">98AG31 / pathotype 3-4-7</strain>
    </source>
</reference>
<evidence type="ECO:0000313" key="4">
    <source>
        <dbReference type="Proteomes" id="UP000001072"/>
    </source>
</evidence>
<accession>F4RZ54</accession>
<feature type="signal peptide" evidence="2">
    <location>
        <begin position="1"/>
        <end position="26"/>
    </location>
</feature>
<dbReference type="VEuPathDB" id="FungiDB:MELLADRAFT_72808"/>
<evidence type="ECO:0000313" key="3">
    <source>
        <dbReference type="EMBL" id="EGG02375.1"/>
    </source>
</evidence>
<keyword evidence="2" id="KW-0732">Signal</keyword>
<dbReference type="EMBL" id="GL883131">
    <property type="protein sequence ID" value="EGG02375.1"/>
    <property type="molecule type" value="Genomic_DNA"/>
</dbReference>
<feature type="chain" id="PRO_5003318115" evidence="2">
    <location>
        <begin position="27"/>
        <end position="133"/>
    </location>
</feature>
<name>F4RZ54_MELLP</name>
<dbReference type="HOGENOM" id="CLU_1907163_0_0_1"/>
<evidence type="ECO:0000256" key="2">
    <source>
        <dbReference type="SAM" id="SignalP"/>
    </source>
</evidence>
<gene>
    <name evidence="3" type="ORF">MELLADRAFT_72808</name>
</gene>
<dbReference type="OrthoDB" id="10455647at2759"/>
<dbReference type="RefSeq" id="XP_007414360.1">
    <property type="nucleotide sequence ID" value="XM_007414298.1"/>
</dbReference>
<feature type="region of interest" description="Disordered" evidence="1">
    <location>
        <begin position="105"/>
        <end position="133"/>
    </location>
</feature>
<evidence type="ECO:0000256" key="1">
    <source>
        <dbReference type="SAM" id="MobiDB-lite"/>
    </source>
</evidence>
<dbReference type="GeneID" id="18932195"/>
<feature type="region of interest" description="Disordered" evidence="1">
    <location>
        <begin position="32"/>
        <end position="81"/>
    </location>
</feature>
<sequence>MNFSVMNLHSVSLVLMILLAMNDLMASPVPTEYTQSTQSDAVSGCYSPVPQKEKHHHQYSAPISYGSDQGSNSSDYTDEVENSASKINGITLDSTLELDSNIKQKLTKEKYARPPPYKRSLVESSKLEKSRLI</sequence>
<feature type="compositionally biased region" description="Polar residues" evidence="1">
    <location>
        <begin position="32"/>
        <end position="41"/>
    </location>
</feature>
<protein>
    <submittedName>
        <fullName evidence="3">Secreted protein</fullName>
    </submittedName>
</protein>
<organism evidence="4">
    <name type="scientific">Melampsora larici-populina (strain 98AG31 / pathotype 3-4-7)</name>
    <name type="common">Poplar leaf rust fungus</name>
    <dbReference type="NCBI Taxonomy" id="747676"/>
    <lineage>
        <taxon>Eukaryota</taxon>
        <taxon>Fungi</taxon>
        <taxon>Dikarya</taxon>
        <taxon>Basidiomycota</taxon>
        <taxon>Pucciniomycotina</taxon>
        <taxon>Pucciniomycetes</taxon>
        <taxon>Pucciniales</taxon>
        <taxon>Melampsoraceae</taxon>
        <taxon>Melampsora</taxon>
    </lineage>
</organism>
<feature type="compositionally biased region" description="Polar residues" evidence="1">
    <location>
        <begin position="66"/>
        <end position="75"/>
    </location>
</feature>
<dbReference type="InParanoid" id="F4RZ54"/>
<dbReference type="Proteomes" id="UP000001072">
    <property type="component" value="Unassembled WGS sequence"/>
</dbReference>
<proteinExistence type="predicted"/>
<dbReference type="AlphaFoldDB" id="F4RZ54"/>